<evidence type="ECO:0000256" key="1">
    <source>
        <dbReference type="SAM" id="MobiDB-lite"/>
    </source>
</evidence>
<feature type="region of interest" description="Disordered" evidence="1">
    <location>
        <begin position="1"/>
        <end position="44"/>
    </location>
</feature>
<organism evidence="2">
    <name type="scientific">Arion vulgaris</name>
    <dbReference type="NCBI Taxonomy" id="1028688"/>
    <lineage>
        <taxon>Eukaryota</taxon>
        <taxon>Metazoa</taxon>
        <taxon>Spiralia</taxon>
        <taxon>Lophotrochozoa</taxon>
        <taxon>Mollusca</taxon>
        <taxon>Gastropoda</taxon>
        <taxon>Heterobranchia</taxon>
        <taxon>Euthyneura</taxon>
        <taxon>Panpulmonata</taxon>
        <taxon>Eupulmonata</taxon>
        <taxon>Stylommatophora</taxon>
        <taxon>Helicina</taxon>
        <taxon>Arionoidea</taxon>
        <taxon>Arionidae</taxon>
        <taxon>Arion</taxon>
    </lineage>
</organism>
<feature type="non-terminal residue" evidence="2">
    <location>
        <position position="1"/>
    </location>
</feature>
<gene>
    <name evidence="2" type="primary">ORF64680</name>
</gene>
<dbReference type="AlphaFoldDB" id="A0A0B6ZJU4"/>
<dbReference type="EMBL" id="HACG01021130">
    <property type="protein sequence ID" value="CEK67995.1"/>
    <property type="molecule type" value="Transcribed_RNA"/>
</dbReference>
<feature type="compositionally biased region" description="Polar residues" evidence="1">
    <location>
        <begin position="1"/>
        <end position="11"/>
    </location>
</feature>
<proteinExistence type="predicted"/>
<evidence type="ECO:0000313" key="2">
    <source>
        <dbReference type="EMBL" id="CEK67995.1"/>
    </source>
</evidence>
<protein>
    <submittedName>
        <fullName evidence="2">Uncharacterized protein</fullName>
    </submittedName>
</protein>
<accession>A0A0B6ZJU4</accession>
<reference evidence="2" key="1">
    <citation type="submission" date="2014-12" db="EMBL/GenBank/DDBJ databases">
        <title>Insight into the proteome of Arion vulgaris.</title>
        <authorList>
            <person name="Aradska J."/>
            <person name="Bulat T."/>
            <person name="Smidak R."/>
            <person name="Sarate P."/>
            <person name="Gangsoo J."/>
            <person name="Sialana F."/>
            <person name="Bilban M."/>
            <person name="Lubec G."/>
        </authorList>
    </citation>
    <scope>NUCLEOTIDE SEQUENCE</scope>
    <source>
        <tissue evidence="2">Skin</tissue>
    </source>
</reference>
<name>A0A0B6ZJU4_9EUPU</name>
<sequence length="79" mass="8979">YGLHNISTPMTSMLDDKRRRLTSDRAGRNWNKDHPISTPTTSVPFTTSVPLHNISAPHNISTPITSMLKDERRLKIPTR</sequence>
<feature type="compositionally biased region" description="Basic and acidic residues" evidence="1">
    <location>
        <begin position="14"/>
        <end position="35"/>
    </location>
</feature>